<evidence type="ECO:0000313" key="1">
    <source>
        <dbReference type="EMBL" id="KAK2146633.1"/>
    </source>
</evidence>
<proteinExistence type="predicted"/>
<organism evidence="1 2">
    <name type="scientific">Paralvinella palmiformis</name>
    <dbReference type="NCBI Taxonomy" id="53620"/>
    <lineage>
        <taxon>Eukaryota</taxon>
        <taxon>Metazoa</taxon>
        <taxon>Spiralia</taxon>
        <taxon>Lophotrochozoa</taxon>
        <taxon>Annelida</taxon>
        <taxon>Polychaeta</taxon>
        <taxon>Sedentaria</taxon>
        <taxon>Canalipalpata</taxon>
        <taxon>Terebellida</taxon>
        <taxon>Terebelliformia</taxon>
        <taxon>Alvinellidae</taxon>
        <taxon>Paralvinella</taxon>
    </lineage>
</organism>
<reference evidence="1" key="1">
    <citation type="journal article" date="2023" name="Mol. Biol. Evol.">
        <title>Third-Generation Sequencing Reveals the Adaptive Role of the Epigenome in Three Deep-Sea Polychaetes.</title>
        <authorList>
            <person name="Perez M."/>
            <person name="Aroh O."/>
            <person name="Sun Y."/>
            <person name="Lan Y."/>
            <person name="Juniper S.K."/>
            <person name="Young C.R."/>
            <person name="Angers B."/>
            <person name="Qian P.Y."/>
        </authorList>
    </citation>
    <scope>NUCLEOTIDE SEQUENCE</scope>
    <source>
        <strain evidence="1">P08H-3</strain>
    </source>
</reference>
<sequence length="20" mass="2464">MRVTTRITVQQNLQLCQKRF</sequence>
<accession>A0AAD9MWF6</accession>
<dbReference type="EMBL" id="JAODUP010000593">
    <property type="protein sequence ID" value="KAK2146633.1"/>
    <property type="molecule type" value="Genomic_DNA"/>
</dbReference>
<dbReference type="AlphaFoldDB" id="A0AAD9MWF6"/>
<keyword evidence="2" id="KW-1185">Reference proteome</keyword>
<comment type="caution">
    <text evidence="1">The sequence shown here is derived from an EMBL/GenBank/DDBJ whole genome shotgun (WGS) entry which is preliminary data.</text>
</comment>
<evidence type="ECO:0000313" key="2">
    <source>
        <dbReference type="Proteomes" id="UP001208570"/>
    </source>
</evidence>
<gene>
    <name evidence="1" type="ORF">LSH36_593g00002</name>
</gene>
<dbReference type="Proteomes" id="UP001208570">
    <property type="component" value="Unassembled WGS sequence"/>
</dbReference>
<protein>
    <submittedName>
        <fullName evidence="1">Uncharacterized protein</fullName>
    </submittedName>
</protein>
<name>A0AAD9MWF6_9ANNE</name>